<accession>A0A8T9CJC8</accession>
<dbReference type="InterPro" id="IPR036390">
    <property type="entry name" value="WH_DNA-bd_sf"/>
</dbReference>
<comment type="caution">
    <text evidence="1">The sequence shown here is derived from an EMBL/GenBank/DDBJ whole genome shotgun (WGS) entry which is preliminary data.</text>
</comment>
<protein>
    <submittedName>
        <fullName evidence="1">Monodictyphenone cluster transcriptional coactivator mdpA</fullName>
    </submittedName>
</protein>
<reference evidence="1 2" key="1">
    <citation type="submission" date="2018-05" db="EMBL/GenBank/DDBJ databases">
        <title>Genome sequencing and assembly of the regulated plant pathogen Lachnellula willkommii and related sister species for the development of diagnostic species identification markers.</title>
        <authorList>
            <person name="Giroux E."/>
            <person name="Bilodeau G."/>
        </authorList>
    </citation>
    <scope>NUCLEOTIDE SEQUENCE [LARGE SCALE GENOMIC DNA]</scope>
    <source>
        <strain evidence="1 2">CBS 268.59</strain>
    </source>
</reference>
<evidence type="ECO:0000313" key="1">
    <source>
        <dbReference type="EMBL" id="TVY84597.1"/>
    </source>
</evidence>
<organism evidence="1 2">
    <name type="scientific">Lachnellula suecica</name>
    <dbReference type="NCBI Taxonomy" id="602035"/>
    <lineage>
        <taxon>Eukaryota</taxon>
        <taxon>Fungi</taxon>
        <taxon>Dikarya</taxon>
        <taxon>Ascomycota</taxon>
        <taxon>Pezizomycotina</taxon>
        <taxon>Leotiomycetes</taxon>
        <taxon>Helotiales</taxon>
        <taxon>Lachnaceae</taxon>
        <taxon>Lachnellula</taxon>
    </lineage>
</organism>
<dbReference type="AlphaFoldDB" id="A0A8T9CJC8"/>
<name>A0A8T9CJC8_9HELO</name>
<dbReference type="Proteomes" id="UP000469558">
    <property type="component" value="Unassembled WGS sequence"/>
</dbReference>
<dbReference type="Gene3D" id="3.40.50.150">
    <property type="entry name" value="Vaccinia Virus protein VP39"/>
    <property type="match status" value="1"/>
</dbReference>
<evidence type="ECO:0000313" key="2">
    <source>
        <dbReference type="Proteomes" id="UP000469558"/>
    </source>
</evidence>
<dbReference type="Gene3D" id="1.10.10.10">
    <property type="entry name" value="Winged helix-like DNA-binding domain superfamily/Winged helix DNA-binding domain"/>
    <property type="match status" value="1"/>
</dbReference>
<dbReference type="InterPro" id="IPR029063">
    <property type="entry name" value="SAM-dependent_MTases_sf"/>
</dbReference>
<dbReference type="OrthoDB" id="1606438at2759"/>
<dbReference type="SUPFAM" id="SSF46785">
    <property type="entry name" value="Winged helix' DNA-binding domain"/>
    <property type="match status" value="1"/>
</dbReference>
<dbReference type="InterPro" id="IPR036388">
    <property type="entry name" value="WH-like_DNA-bd_sf"/>
</dbReference>
<dbReference type="PANTHER" id="PTHR43712">
    <property type="entry name" value="PUTATIVE (AFU_ORTHOLOGUE AFUA_4G14580)-RELATED"/>
    <property type="match status" value="1"/>
</dbReference>
<dbReference type="PANTHER" id="PTHR43712:SF15">
    <property type="entry name" value="MONODICTYPHENONE CLUSTER TRANSCRIPTIONAL COACTIVATOR MDPA"/>
    <property type="match status" value="1"/>
</dbReference>
<keyword evidence="2" id="KW-1185">Reference proteome</keyword>
<proteinExistence type="predicted"/>
<gene>
    <name evidence="1" type="primary">mdpA</name>
    <name evidence="1" type="ORF">LSUE1_G000553</name>
</gene>
<sequence length="462" mass="50279">MAPPHMHGSTAGSRRREKGKLHKLSSLFFLQFSTEPISPSMDSLTHCLNNGLSVPVCEPTNPTDFLQRLASQSEILACLRWLGDFQILACIPLVGEVPLRDVAALSGVPESHLERIIRLTATAGFLYESKPGHVAHTPLSAPFVTNPSFLDAAMFLAESAQPAALQMASATQRFGDSQRSTESAYNLAQDTRKSFHSAREERPKLGRQWSAYLDYAGGLHAADTVADVLRQLNWNLLTDISSARIVEVNARSTATARSLLALYPTLHFLVQVTRDPDAHATSSSPVWNPDSSSNGALALDNAITIRAPGTRQPATDAAVYILHLPSASPMVLAELQVHLGVLRTSNGVMLILTHRLLPEPGSIPNPEIEAMARSRDLALLQLSNEGEMEMVELLSLIDTVCDSTGRLIVLSQLRSRHNLVIALVVKYQSYADSNSANIIFTASIRVTKRLEVVALLDEHAIL</sequence>
<dbReference type="EMBL" id="QGMK01000071">
    <property type="protein sequence ID" value="TVY84597.1"/>
    <property type="molecule type" value="Genomic_DNA"/>
</dbReference>